<organism evidence="2 4">
    <name type="scientific">Puccinia graminis f. sp. tritici</name>
    <dbReference type="NCBI Taxonomy" id="56615"/>
    <lineage>
        <taxon>Eukaryota</taxon>
        <taxon>Fungi</taxon>
        <taxon>Dikarya</taxon>
        <taxon>Basidiomycota</taxon>
        <taxon>Pucciniomycotina</taxon>
        <taxon>Pucciniomycetes</taxon>
        <taxon>Pucciniales</taxon>
        <taxon>Pucciniaceae</taxon>
        <taxon>Puccinia</taxon>
    </lineage>
</organism>
<accession>A0A5B0MKG5</accession>
<evidence type="ECO:0000313" key="3">
    <source>
        <dbReference type="EMBL" id="KAA1135651.1"/>
    </source>
</evidence>
<dbReference type="OrthoDB" id="2512702at2759"/>
<dbReference type="EMBL" id="VSWC01000145">
    <property type="protein sequence ID" value="KAA1076300.1"/>
    <property type="molecule type" value="Genomic_DNA"/>
</dbReference>
<reference evidence="4 5" key="1">
    <citation type="submission" date="2019-05" db="EMBL/GenBank/DDBJ databases">
        <title>Emergence of the Ug99 lineage of the wheat stem rust pathogen through somatic hybridization.</title>
        <authorList>
            <person name="Li F."/>
            <person name="Upadhyaya N.M."/>
            <person name="Sperschneider J."/>
            <person name="Matny O."/>
            <person name="Nguyen-Phuc H."/>
            <person name="Mago R."/>
            <person name="Raley C."/>
            <person name="Miller M.E."/>
            <person name="Silverstein K.A.T."/>
            <person name="Henningsen E."/>
            <person name="Hirsch C.D."/>
            <person name="Visser B."/>
            <person name="Pretorius Z.A."/>
            <person name="Steffenson B.J."/>
            <person name="Schwessinger B."/>
            <person name="Dodds P.N."/>
            <person name="Figueroa M."/>
        </authorList>
    </citation>
    <scope>NUCLEOTIDE SEQUENCE [LARGE SCALE GENOMIC DNA]</scope>
    <source>
        <strain evidence="2">21-0</strain>
        <strain evidence="3 5">Ug99</strain>
    </source>
</reference>
<evidence type="ECO:0000313" key="2">
    <source>
        <dbReference type="EMBL" id="KAA1076300.1"/>
    </source>
</evidence>
<keyword evidence="4" id="KW-1185">Reference proteome</keyword>
<dbReference type="Proteomes" id="UP000325313">
    <property type="component" value="Unassembled WGS sequence"/>
</dbReference>
<dbReference type="EMBL" id="VDEP01000038">
    <property type="protein sequence ID" value="KAA1135651.1"/>
    <property type="molecule type" value="Genomic_DNA"/>
</dbReference>
<dbReference type="Proteomes" id="UP000324748">
    <property type="component" value="Unassembled WGS sequence"/>
</dbReference>
<gene>
    <name evidence="2" type="ORF">PGT21_001784</name>
    <name evidence="3" type="ORF">PGTUg99_028685</name>
</gene>
<proteinExistence type="predicted"/>
<comment type="caution">
    <text evidence="2">The sequence shown here is derived from an EMBL/GenBank/DDBJ whole genome shotgun (WGS) entry which is preliminary data.</text>
</comment>
<evidence type="ECO:0000313" key="4">
    <source>
        <dbReference type="Proteomes" id="UP000324748"/>
    </source>
</evidence>
<evidence type="ECO:0000313" key="5">
    <source>
        <dbReference type="Proteomes" id="UP000325313"/>
    </source>
</evidence>
<dbReference type="AlphaFoldDB" id="A0A5B0MKG5"/>
<name>A0A5B0MKG5_PUCGR</name>
<keyword evidence="1" id="KW-0732">Signal</keyword>
<sequence length="64" mass="6798">MKLPALVSLAVSFATVMALPGPDPLSAAICKTTHRQDCYRKQCSIAACCGLEAGANLRAYVFPR</sequence>
<evidence type="ECO:0000256" key="1">
    <source>
        <dbReference type="SAM" id="SignalP"/>
    </source>
</evidence>
<feature type="signal peptide" evidence="1">
    <location>
        <begin position="1"/>
        <end position="18"/>
    </location>
</feature>
<feature type="chain" id="PRO_5036137255" evidence="1">
    <location>
        <begin position="19"/>
        <end position="64"/>
    </location>
</feature>
<protein>
    <submittedName>
        <fullName evidence="2">Uncharacterized protein</fullName>
    </submittedName>
</protein>